<dbReference type="AlphaFoldDB" id="A0A8K0CBJ2"/>
<evidence type="ECO:0000256" key="3">
    <source>
        <dbReference type="ARBA" id="ARBA00022771"/>
    </source>
</evidence>
<dbReference type="PROSITE" id="PS00028">
    <property type="entry name" value="ZINC_FINGER_C2H2_1"/>
    <property type="match status" value="2"/>
</dbReference>
<feature type="domain" description="C2H2-type" evidence="6">
    <location>
        <begin position="13"/>
        <end position="40"/>
    </location>
</feature>
<gene>
    <name evidence="7" type="ORF">ILUMI_21716</name>
</gene>
<reference evidence="7" key="1">
    <citation type="submission" date="2019-08" db="EMBL/GenBank/DDBJ databases">
        <title>The genome of the North American firefly Photinus pyralis.</title>
        <authorList>
            <consortium name="Photinus pyralis genome working group"/>
            <person name="Fallon T.R."/>
            <person name="Sander Lower S.E."/>
            <person name="Weng J.-K."/>
        </authorList>
    </citation>
    <scope>NUCLEOTIDE SEQUENCE</scope>
    <source>
        <strain evidence="7">TRF0915ILg1</strain>
        <tissue evidence="7">Whole body</tissue>
    </source>
</reference>
<comment type="caution">
    <text evidence="7">The sequence shown here is derived from an EMBL/GenBank/DDBJ whole genome shotgun (WGS) entry which is preliminary data.</text>
</comment>
<dbReference type="InterPro" id="IPR013087">
    <property type="entry name" value="Znf_C2H2_type"/>
</dbReference>
<organism evidence="7 8">
    <name type="scientific">Ignelater luminosus</name>
    <name type="common">Cucubano</name>
    <name type="synonym">Pyrophorus luminosus</name>
    <dbReference type="NCBI Taxonomy" id="2038154"/>
    <lineage>
        <taxon>Eukaryota</taxon>
        <taxon>Metazoa</taxon>
        <taxon>Ecdysozoa</taxon>
        <taxon>Arthropoda</taxon>
        <taxon>Hexapoda</taxon>
        <taxon>Insecta</taxon>
        <taxon>Pterygota</taxon>
        <taxon>Neoptera</taxon>
        <taxon>Endopterygota</taxon>
        <taxon>Coleoptera</taxon>
        <taxon>Polyphaga</taxon>
        <taxon>Elateriformia</taxon>
        <taxon>Elateroidea</taxon>
        <taxon>Elateridae</taxon>
        <taxon>Agrypninae</taxon>
        <taxon>Pyrophorini</taxon>
        <taxon>Ignelater</taxon>
    </lineage>
</organism>
<dbReference type="Proteomes" id="UP000801492">
    <property type="component" value="Unassembled WGS sequence"/>
</dbReference>
<keyword evidence="8" id="KW-1185">Reference proteome</keyword>
<dbReference type="OrthoDB" id="6758069at2759"/>
<feature type="domain" description="C2H2-type" evidence="6">
    <location>
        <begin position="108"/>
        <end position="130"/>
    </location>
</feature>
<dbReference type="Pfam" id="PF00096">
    <property type="entry name" value="zf-C2H2"/>
    <property type="match status" value="3"/>
</dbReference>
<dbReference type="PANTHER" id="PTHR24379">
    <property type="entry name" value="KRAB AND ZINC FINGER DOMAIN-CONTAINING"/>
    <property type="match status" value="1"/>
</dbReference>
<dbReference type="SUPFAM" id="SSF57667">
    <property type="entry name" value="beta-beta-alpha zinc fingers"/>
    <property type="match status" value="2"/>
</dbReference>
<sequence>MSVSNESSPQAYYFCPKCNKKYQRKITLNRHLKWECGKVPQFCCNICSHRFTYRADFDKHLIRKHKIVASDRSKYSTGFPCIQCGKIYKTLATLKRHLRYECNKEGKFPCPVCHKLFKHKHHLRSHQVIHFPPCDEL</sequence>
<dbReference type="Gene3D" id="3.30.160.60">
    <property type="entry name" value="Classic Zinc Finger"/>
    <property type="match status" value="2"/>
</dbReference>
<keyword evidence="3 5" id="KW-0863">Zinc-finger</keyword>
<accession>A0A8K0CBJ2</accession>
<dbReference type="PANTHER" id="PTHR24379:SF121">
    <property type="entry name" value="C2H2-TYPE DOMAIN-CONTAINING PROTEIN"/>
    <property type="match status" value="1"/>
</dbReference>
<keyword evidence="4" id="KW-0862">Zinc</keyword>
<dbReference type="GO" id="GO:0008270">
    <property type="term" value="F:zinc ion binding"/>
    <property type="evidence" value="ECO:0007669"/>
    <property type="project" value="UniProtKB-KW"/>
</dbReference>
<name>A0A8K0CBJ2_IGNLU</name>
<dbReference type="EMBL" id="VTPC01090169">
    <property type="protein sequence ID" value="KAF2884450.1"/>
    <property type="molecule type" value="Genomic_DNA"/>
</dbReference>
<evidence type="ECO:0000256" key="4">
    <source>
        <dbReference type="ARBA" id="ARBA00022833"/>
    </source>
</evidence>
<evidence type="ECO:0000313" key="8">
    <source>
        <dbReference type="Proteomes" id="UP000801492"/>
    </source>
</evidence>
<evidence type="ECO:0000256" key="1">
    <source>
        <dbReference type="ARBA" id="ARBA00022723"/>
    </source>
</evidence>
<protein>
    <recommendedName>
        <fullName evidence="6">C2H2-type domain-containing protein</fullName>
    </recommendedName>
</protein>
<keyword evidence="2" id="KW-0677">Repeat</keyword>
<evidence type="ECO:0000256" key="2">
    <source>
        <dbReference type="ARBA" id="ARBA00022737"/>
    </source>
</evidence>
<dbReference type="InterPro" id="IPR036236">
    <property type="entry name" value="Znf_C2H2_sf"/>
</dbReference>
<evidence type="ECO:0000256" key="5">
    <source>
        <dbReference type="PROSITE-ProRule" id="PRU00042"/>
    </source>
</evidence>
<evidence type="ECO:0000259" key="6">
    <source>
        <dbReference type="PROSITE" id="PS50157"/>
    </source>
</evidence>
<feature type="domain" description="C2H2-type" evidence="6">
    <location>
        <begin position="79"/>
        <end position="109"/>
    </location>
</feature>
<keyword evidence="1" id="KW-0479">Metal-binding</keyword>
<proteinExistence type="predicted"/>
<dbReference type="SMART" id="SM00355">
    <property type="entry name" value="ZnF_C2H2"/>
    <property type="match status" value="4"/>
</dbReference>
<dbReference type="PROSITE" id="PS50157">
    <property type="entry name" value="ZINC_FINGER_C2H2_2"/>
    <property type="match status" value="3"/>
</dbReference>
<evidence type="ECO:0000313" key="7">
    <source>
        <dbReference type="EMBL" id="KAF2884450.1"/>
    </source>
</evidence>